<dbReference type="InterPro" id="IPR013750">
    <property type="entry name" value="GHMP_kinase_C_dom"/>
</dbReference>
<evidence type="ECO:0000256" key="3">
    <source>
        <dbReference type="ARBA" id="ARBA00022840"/>
    </source>
</evidence>
<feature type="domain" description="GHMP kinase N-terminal" evidence="4">
    <location>
        <begin position="94"/>
        <end position="177"/>
    </location>
</feature>
<evidence type="ECO:0000256" key="2">
    <source>
        <dbReference type="ARBA" id="ARBA00022777"/>
    </source>
</evidence>
<evidence type="ECO:0000259" key="4">
    <source>
        <dbReference type="Pfam" id="PF00288"/>
    </source>
</evidence>
<dbReference type="InterPro" id="IPR036554">
    <property type="entry name" value="GHMP_kinase_C_sf"/>
</dbReference>
<protein>
    <submittedName>
        <fullName evidence="6">GHMP kinase</fullName>
    </submittedName>
</protein>
<dbReference type="Pfam" id="PF00288">
    <property type="entry name" value="GHMP_kinases_N"/>
    <property type="match status" value="1"/>
</dbReference>
<evidence type="ECO:0000313" key="6">
    <source>
        <dbReference type="EMBL" id="EPR37283.1"/>
    </source>
</evidence>
<organism evidence="6 7">
    <name type="scientific">Desulfococcus multivorans DSM 2059</name>
    <dbReference type="NCBI Taxonomy" id="1121405"/>
    <lineage>
        <taxon>Bacteria</taxon>
        <taxon>Pseudomonadati</taxon>
        <taxon>Thermodesulfobacteriota</taxon>
        <taxon>Desulfobacteria</taxon>
        <taxon>Desulfobacterales</taxon>
        <taxon>Desulfococcaceae</taxon>
        <taxon>Desulfococcus</taxon>
    </lineage>
</organism>
<dbReference type="STRING" id="897.B2D07_06060"/>
<keyword evidence="2 6" id="KW-0808">Transferase</keyword>
<feature type="domain" description="GHMP kinase C-terminal" evidence="5">
    <location>
        <begin position="253"/>
        <end position="328"/>
    </location>
</feature>
<accession>S7UY83</accession>
<dbReference type="InterPro" id="IPR020568">
    <property type="entry name" value="Ribosomal_Su5_D2-typ_SF"/>
</dbReference>
<sequence>MSVNLKRYLESESVKTSAPCRIDMGGTLDISTFYYPLRHLNPSTFNIAIDLRTHVRLLPYDAPVVKVSSTGFADAEYPVDSAPFDHPMGLIFAIAAYFQAEGVHIRIDSTSPPRSGLGGSSVAAVALIAAFSNVLTRIGVSRQLYRREIAILAHALEESVAGVPCGLQDQLAAAYGGINAWRWHGRVKEAVFEKDAIFRKSALQDFENHLLLAYCGIPHESKNINQSWVKAFISGNNRDRWAEIIHCTQKFTDALKRQDIQDAVEAMNRETLIRKEMTPEVMDVTADRLADAAREEGCGARFTGAGGGGCMWALGQTAHIDRLRDVWEKILTERQDARLLDVKIDSDGLLYSCR</sequence>
<keyword evidence="2 6" id="KW-0418">Kinase</keyword>
<evidence type="ECO:0000256" key="1">
    <source>
        <dbReference type="ARBA" id="ARBA00022741"/>
    </source>
</evidence>
<dbReference type="GO" id="GO:0006012">
    <property type="term" value="P:galactose metabolic process"/>
    <property type="evidence" value="ECO:0007669"/>
    <property type="project" value="TreeGrafter"/>
</dbReference>
<dbReference type="Gene3D" id="3.30.230.120">
    <property type="match status" value="1"/>
</dbReference>
<keyword evidence="7" id="KW-1185">Reference proteome</keyword>
<dbReference type="GO" id="GO:0005829">
    <property type="term" value="C:cytosol"/>
    <property type="evidence" value="ECO:0007669"/>
    <property type="project" value="TreeGrafter"/>
</dbReference>
<evidence type="ECO:0000313" key="7">
    <source>
        <dbReference type="Proteomes" id="UP000014977"/>
    </source>
</evidence>
<keyword evidence="3" id="KW-0067">ATP-binding</keyword>
<dbReference type="InterPro" id="IPR006204">
    <property type="entry name" value="GHMP_kinase_N_dom"/>
</dbReference>
<dbReference type="PANTHER" id="PTHR10457:SF7">
    <property type="entry name" value="GALACTOKINASE-RELATED"/>
    <property type="match status" value="1"/>
</dbReference>
<dbReference type="Proteomes" id="UP000014977">
    <property type="component" value="Unassembled WGS sequence"/>
</dbReference>
<evidence type="ECO:0000259" key="5">
    <source>
        <dbReference type="Pfam" id="PF08544"/>
    </source>
</evidence>
<dbReference type="GO" id="GO:0005524">
    <property type="term" value="F:ATP binding"/>
    <property type="evidence" value="ECO:0007669"/>
    <property type="project" value="UniProtKB-KW"/>
</dbReference>
<dbReference type="AlphaFoldDB" id="S7UY83"/>
<dbReference type="PRINTS" id="PR00959">
    <property type="entry name" value="MEVGALKINASE"/>
</dbReference>
<reference evidence="6 7" key="1">
    <citation type="journal article" date="2013" name="Genome Announc.">
        <title>Draft genome sequences for three mercury-methylating, sulfate-reducing bacteria.</title>
        <authorList>
            <person name="Brown S.D."/>
            <person name="Hurt R.A.Jr."/>
            <person name="Gilmour C.C."/>
            <person name="Elias D.A."/>
        </authorList>
    </citation>
    <scope>NUCLEOTIDE SEQUENCE [LARGE SCALE GENOMIC DNA]</scope>
    <source>
        <strain evidence="6 7">DSM 2059</strain>
    </source>
</reference>
<proteinExistence type="predicted"/>
<dbReference type="Pfam" id="PF08544">
    <property type="entry name" value="GHMP_kinases_C"/>
    <property type="match status" value="1"/>
</dbReference>
<dbReference type="OrthoDB" id="183397at2"/>
<keyword evidence="1" id="KW-0547">Nucleotide-binding</keyword>
<dbReference type="PANTHER" id="PTHR10457">
    <property type="entry name" value="MEVALONATE KINASE/GALACTOKINASE"/>
    <property type="match status" value="1"/>
</dbReference>
<comment type="caution">
    <text evidence="6">The sequence shown here is derived from an EMBL/GenBank/DDBJ whole genome shotgun (WGS) entry which is preliminary data.</text>
</comment>
<dbReference type="GO" id="GO:0004335">
    <property type="term" value="F:galactokinase activity"/>
    <property type="evidence" value="ECO:0007669"/>
    <property type="project" value="TreeGrafter"/>
</dbReference>
<name>S7UY83_DESML</name>
<gene>
    <name evidence="6" type="ORF">dsmv_3057</name>
</gene>
<dbReference type="RefSeq" id="WP_020878124.1">
    <property type="nucleotide sequence ID" value="NZ_ATHJ01000103.1"/>
</dbReference>
<dbReference type="SUPFAM" id="SSF55060">
    <property type="entry name" value="GHMP Kinase, C-terminal domain"/>
    <property type="match status" value="1"/>
</dbReference>
<dbReference type="EMBL" id="ATHJ01000103">
    <property type="protein sequence ID" value="EPR37283.1"/>
    <property type="molecule type" value="Genomic_DNA"/>
</dbReference>
<dbReference type="SUPFAM" id="SSF54211">
    <property type="entry name" value="Ribosomal protein S5 domain 2-like"/>
    <property type="match status" value="1"/>
</dbReference>
<dbReference type="eggNOG" id="COG2605">
    <property type="taxonomic scope" value="Bacteria"/>
</dbReference>